<dbReference type="Proteomes" id="UP000186922">
    <property type="component" value="Unassembled WGS sequence"/>
</dbReference>
<evidence type="ECO:0000256" key="4">
    <source>
        <dbReference type="ARBA" id="ARBA00022889"/>
    </source>
</evidence>
<feature type="transmembrane region" description="Helical" evidence="8">
    <location>
        <begin position="141"/>
        <end position="164"/>
    </location>
</feature>
<evidence type="ECO:0000256" key="3">
    <source>
        <dbReference type="ARBA" id="ARBA00022692"/>
    </source>
</evidence>
<dbReference type="GO" id="GO:0016020">
    <property type="term" value="C:membrane"/>
    <property type="evidence" value="ECO:0007669"/>
    <property type="project" value="UniProtKB-SubCell"/>
</dbReference>
<feature type="region of interest" description="Disordered" evidence="7">
    <location>
        <begin position="70"/>
        <end position="90"/>
    </location>
</feature>
<comment type="similarity">
    <text evidence="2">Belongs to the ninjurin family.</text>
</comment>
<dbReference type="EMBL" id="BDGG01000003">
    <property type="protein sequence ID" value="GAU96957.1"/>
    <property type="molecule type" value="Genomic_DNA"/>
</dbReference>
<evidence type="ECO:0000256" key="8">
    <source>
        <dbReference type="SAM" id="Phobius"/>
    </source>
</evidence>
<evidence type="ECO:0000313" key="9">
    <source>
        <dbReference type="EMBL" id="GAU96957.1"/>
    </source>
</evidence>
<dbReference type="AlphaFoldDB" id="A0A1D1VB52"/>
<dbReference type="GO" id="GO:0042246">
    <property type="term" value="P:tissue regeneration"/>
    <property type="evidence" value="ECO:0007669"/>
    <property type="project" value="InterPro"/>
</dbReference>
<reference evidence="9 10" key="1">
    <citation type="journal article" date="2016" name="Nat. Commun.">
        <title>Extremotolerant tardigrade genome and improved radiotolerance of human cultured cells by tardigrade-unique protein.</title>
        <authorList>
            <person name="Hashimoto T."/>
            <person name="Horikawa D.D."/>
            <person name="Saito Y."/>
            <person name="Kuwahara H."/>
            <person name="Kozuka-Hata H."/>
            <person name="Shin-I T."/>
            <person name="Minakuchi Y."/>
            <person name="Ohishi K."/>
            <person name="Motoyama A."/>
            <person name="Aizu T."/>
            <person name="Enomoto A."/>
            <person name="Kondo K."/>
            <person name="Tanaka S."/>
            <person name="Hara Y."/>
            <person name="Koshikawa S."/>
            <person name="Sagara H."/>
            <person name="Miura T."/>
            <person name="Yokobori S."/>
            <person name="Miyagawa K."/>
            <person name="Suzuki Y."/>
            <person name="Kubo T."/>
            <person name="Oyama M."/>
            <person name="Kohara Y."/>
            <person name="Fujiyama A."/>
            <person name="Arakawa K."/>
            <person name="Katayama T."/>
            <person name="Toyoda A."/>
            <person name="Kunieda T."/>
        </authorList>
    </citation>
    <scope>NUCLEOTIDE SEQUENCE [LARGE SCALE GENOMIC DNA]</scope>
    <source>
        <strain evidence="9 10">YOKOZUNA-1</strain>
    </source>
</reference>
<evidence type="ECO:0000313" key="10">
    <source>
        <dbReference type="Proteomes" id="UP000186922"/>
    </source>
</evidence>
<keyword evidence="4" id="KW-0130">Cell adhesion</keyword>
<dbReference type="InterPro" id="IPR007007">
    <property type="entry name" value="Ninjurin"/>
</dbReference>
<keyword evidence="5 8" id="KW-1133">Transmembrane helix</keyword>
<evidence type="ECO:0000256" key="1">
    <source>
        <dbReference type="ARBA" id="ARBA00004141"/>
    </source>
</evidence>
<feature type="transmembrane region" description="Helical" evidence="8">
    <location>
        <begin position="196"/>
        <end position="216"/>
    </location>
</feature>
<evidence type="ECO:0000256" key="7">
    <source>
        <dbReference type="SAM" id="MobiDB-lite"/>
    </source>
</evidence>
<dbReference type="Pfam" id="PF04923">
    <property type="entry name" value="Ninjurin"/>
    <property type="match status" value="1"/>
</dbReference>
<evidence type="ECO:0000256" key="2">
    <source>
        <dbReference type="ARBA" id="ARBA00008141"/>
    </source>
</evidence>
<comment type="subcellular location">
    <subcellularLocation>
        <location evidence="1">Membrane</location>
        <topology evidence="1">Multi-pass membrane protein</topology>
    </subcellularLocation>
</comment>
<evidence type="ECO:0000256" key="6">
    <source>
        <dbReference type="ARBA" id="ARBA00023136"/>
    </source>
</evidence>
<dbReference type="GO" id="GO:0007155">
    <property type="term" value="P:cell adhesion"/>
    <property type="evidence" value="ECO:0007669"/>
    <property type="project" value="UniProtKB-KW"/>
</dbReference>
<feature type="region of interest" description="Disordered" evidence="7">
    <location>
        <begin position="1"/>
        <end position="48"/>
    </location>
</feature>
<keyword evidence="3 8" id="KW-0812">Transmembrane</keyword>
<feature type="compositionally biased region" description="Polar residues" evidence="7">
    <location>
        <begin position="16"/>
        <end position="47"/>
    </location>
</feature>
<gene>
    <name evidence="9" type="primary">RvY_08321-1</name>
    <name evidence="9" type="synonym">RvY_08321.1</name>
    <name evidence="9" type="ORF">RvY_08321</name>
</gene>
<accession>A0A1D1VB52</accession>
<keyword evidence="6 8" id="KW-0472">Membrane</keyword>
<evidence type="ECO:0000256" key="5">
    <source>
        <dbReference type="ARBA" id="ARBA00022989"/>
    </source>
</evidence>
<sequence length="292" mass="32501">MASAFHRYTKVETVNLPPQTTTRKLSVNTQKSSRPPIPQRNSATSIPSAEVILEHSGSGRRFSETIQVLADTPPSNNSPPGSDPGRQLSPRRPFVIYRTSSRLIPPLSHAFIATALLIANVSQVRNFLNAPRDEHSFWDYVIWGLCVAISCQILAAVLLILSYISYLKCAEQREVVVPNHRQSPSRCFKLARALESLYLILAFLIMALNIFTALFIEKDDGLGDKSGDLELHSLFYPSTAVPITQRTTTRLLSWEGIEYPTARPFWVGSTLSTLETTTNIIAAVNFSDIQEE</sequence>
<name>A0A1D1VB52_RAMVA</name>
<protein>
    <submittedName>
        <fullName evidence="9">Uncharacterized protein</fullName>
    </submittedName>
</protein>
<organism evidence="9 10">
    <name type="scientific">Ramazzottius varieornatus</name>
    <name type="common">Water bear</name>
    <name type="synonym">Tardigrade</name>
    <dbReference type="NCBI Taxonomy" id="947166"/>
    <lineage>
        <taxon>Eukaryota</taxon>
        <taxon>Metazoa</taxon>
        <taxon>Ecdysozoa</taxon>
        <taxon>Tardigrada</taxon>
        <taxon>Eutardigrada</taxon>
        <taxon>Parachela</taxon>
        <taxon>Hypsibioidea</taxon>
        <taxon>Ramazzottiidae</taxon>
        <taxon>Ramazzottius</taxon>
    </lineage>
</organism>
<feature type="compositionally biased region" description="Low complexity" evidence="7">
    <location>
        <begin position="73"/>
        <end position="85"/>
    </location>
</feature>
<feature type="transmembrane region" description="Helical" evidence="8">
    <location>
        <begin position="103"/>
        <end position="121"/>
    </location>
</feature>
<proteinExistence type="inferred from homology"/>
<comment type="caution">
    <text evidence="9">The sequence shown here is derived from an EMBL/GenBank/DDBJ whole genome shotgun (WGS) entry which is preliminary data.</text>
</comment>
<keyword evidence="10" id="KW-1185">Reference proteome</keyword>